<organism evidence="1 2">
    <name type="scientific">Dendrobium thyrsiflorum</name>
    <name type="common">Pinecone-like raceme dendrobium</name>
    <name type="synonym">Orchid</name>
    <dbReference type="NCBI Taxonomy" id="117978"/>
    <lineage>
        <taxon>Eukaryota</taxon>
        <taxon>Viridiplantae</taxon>
        <taxon>Streptophyta</taxon>
        <taxon>Embryophyta</taxon>
        <taxon>Tracheophyta</taxon>
        <taxon>Spermatophyta</taxon>
        <taxon>Magnoliopsida</taxon>
        <taxon>Liliopsida</taxon>
        <taxon>Asparagales</taxon>
        <taxon>Orchidaceae</taxon>
        <taxon>Epidendroideae</taxon>
        <taxon>Malaxideae</taxon>
        <taxon>Dendrobiinae</taxon>
        <taxon>Dendrobium</taxon>
    </lineage>
</organism>
<dbReference type="AlphaFoldDB" id="A0ABD0VMT1"/>
<accession>A0ABD0VMT1</accession>
<name>A0ABD0VMT1_DENTH</name>
<dbReference type="Proteomes" id="UP001552299">
    <property type="component" value="Unassembled WGS sequence"/>
</dbReference>
<evidence type="ECO:0000313" key="2">
    <source>
        <dbReference type="Proteomes" id="UP001552299"/>
    </source>
</evidence>
<proteinExistence type="predicted"/>
<comment type="caution">
    <text evidence="1">The sequence shown here is derived from an EMBL/GenBank/DDBJ whole genome shotgun (WGS) entry which is preliminary data.</text>
</comment>
<protein>
    <submittedName>
        <fullName evidence="1">Uncharacterized protein</fullName>
    </submittedName>
</protein>
<dbReference type="EMBL" id="JANQDX010000003">
    <property type="protein sequence ID" value="KAL0926312.1"/>
    <property type="molecule type" value="Genomic_DNA"/>
</dbReference>
<keyword evidence="2" id="KW-1185">Reference proteome</keyword>
<sequence length="127" mass="13647">MDPSDILDQALALCELKYISDLSTLANYDGRSPAVQILSKSLSFLDKISAASRRLPRLGEISGVIACLPRQESRAQSVSGDTAAVVFISATLIEACTGLQGYLFEKHNSFPDGTETRTGTYVFALPC</sequence>
<evidence type="ECO:0000313" key="1">
    <source>
        <dbReference type="EMBL" id="KAL0926312.1"/>
    </source>
</evidence>
<gene>
    <name evidence="1" type="ORF">M5K25_002528</name>
</gene>
<reference evidence="1 2" key="1">
    <citation type="journal article" date="2024" name="Plant Biotechnol. J.">
        <title>Dendrobium thyrsiflorum genome and its molecular insights into genes involved in important horticultural traits.</title>
        <authorList>
            <person name="Chen B."/>
            <person name="Wang J.Y."/>
            <person name="Zheng P.J."/>
            <person name="Li K.L."/>
            <person name="Liang Y.M."/>
            <person name="Chen X.F."/>
            <person name="Zhang C."/>
            <person name="Zhao X."/>
            <person name="He X."/>
            <person name="Zhang G.Q."/>
            <person name="Liu Z.J."/>
            <person name="Xu Q."/>
        </authorList>
    </citation>
    <scope>NUCLEOTIDE SEQUENCE [LARGE SCALE GENOMIC DNA]</scope>
    <source>
        <strain evidence="1">GZMU011</strain>
    </source>
</reference>